<accession>A0A563EF42</accession>
<feature type="transmembrane region" description="Helical" evidence="1">
    <location>
        <begin position="12"/>
        <end position="32"/>
    </location>
</feature>
<keyword evidence="1" id="KW-0472">Membrane</keyword>
<dbReference type="PANTHER" id="PTHR48098:SF1">
    <property type="entry name" value="DIACYLGLYCEROL ACYLTRANSFERASE_MYCOLYLTRANSFERASE AG85A"/>
    <property type="match status" value="1"/>
</dbReference>
<organism evidence="2 3">
    <name type="scientific">Lentzea tibetensis</name>
    <dbReference type="NCBI Taxonomy" id="2591470"/>
    <lineage>
        <taxon>Bacteria</taxon>
        <taxon>Bacillati</taxon>
        <taxon>Actinomycetota</taxon>
        <taxon>Actinomycetes</taxon>
        <taxon>Pseudonocardiales</taxon>
        <taxon>Pseudonocardiaceae</taxon>
        <taxon>Lentzea</taxon>
    </lineage>
</organism>
<protein>
    <submittedName>
        <fullName evidence="2">Esterase</fullName>
    </submittedName>
</protein>
<dbReference type="Pfam" id="PF00756">
    <property type="entry name" value="Esterase"/>
    <property type="match status" value="1"/>
</dbReference>
<dbReference type="Gene3D" id="3.40.50.1820">
    <property type="entry name" value="alpha/beta hydrolase"/>
    <property type="match status" value="1"/>
</dbReference>
<feature type="transmembrane region" description="Helical" evidence="1">
    <location>
        <begin position="41"/>
        <end position="59"/>
    </location>
</feature>
<reference evidence="2 3" key="1">
    <citation type="submission" date="2019-07" db="EMBL/GenBank/DDBJ databases">
        <title>Lentzea xizangensis sp. nov., isolated from Qinghai-Tibetan Plateau Soils.</title>
        <authorList>
            <person name="Huang J."/>
        </authorList>
    </citation>
    <scope>NUCLEOTIDE SEQUENCE [LARGE SCALE GENOMIC DNA]</scope>
    <source>
        <strain evidence="2 3">FXJ1.1311</strain>
    </source>
</reference>
<dbReference type="InterPro" id="IPR000801">
    <property type="entry name" value="Esterase-like"/>
</dbReference>
<gene>
    <name evidence="2" type="ORF">FKR81_41820</name>
</gene>
<evidence type="ECO:0000313" key="2">
    <source>
        <dbReference type="EMBL" id="TWP43977.1"/>
    </source>
</evidence>
<dbReference type="Proteomes" id="UP000316639">
    <property type="component" value="Unassembled WGS sequence"/>
</dbReference>
<name>A0A563EF42_9PSEU</name>
<dbReference type="EMBL" id="VOBR01000057">
    <property type="protein sequence ID" value="TWP43977.1"/>
    <property type="molecule type" value="Genomic_DNA"/>
</dbReference>
<dbReference type="InterPro" id="IPR050583">
    <property type="entry name" value="Mycobacterial_A85_antigen"/>
</dbReference>
<keyword evidence="3" id="KW-1185">Reference proteome</keyword>
<feature type="transmembrane region" description="Helical" evidence="1">
    <location>
        <begin position="102"/>
        <end position="123"/>
    </location>
</feature>
<dbReference type="RefSeq" id="WP_146360975.1">
    <property type="nucleotide sequence ID" value="NZ_VOBR01000057.1"/>
</dbReference>
<evidence type="ECO:0000256" key="1">
    <source>
        <dbReference type="SAM" id="Phobius"/>
    </source>
</evidence>
<keyword evidence="1" id="KW-1133">Transmembrane helix</keyword>
<evidence type="ECO:0000313" key="3">
    <source>
        <dbReference type="Proteomes" id="UP000316639"/>
    </source>
</evidence>
<proteinExistence type="predicted"/>
<sequence>MTSPLELSLINGPIPAMITAGGAIALLFLAVAKRRTWWTRVLPIVVPACALLTAAAWFFVNRVWRPFPEPLPFVVLAWLGVAVLGIALAVARWRHSRWPVRVVSVLAAVLVLTSGLSGVNQFFGQYATVRAALGPFLGGTTDLDDAAKPAADEVRVPPGGKLADVWRPPADLPEKGTVSEAPIPSSTNFKPRNAWIYLPPAYAATPRPRLPVLVLLAGQPGTPRDWFDAGQLTQHFDAFAKQHNGLAPIVIAVDQLGSMMANPICVDSHLGQVETYLAKDVPAWVKNRLQVDENRSAWTIAGLSQGGTCSLQLAVRAPEVYANFIDIAGQREPTLSTTAETIKVVFHGDAAAYRRINPLDVLATQRFPTTAGVIVAGASDPHYRKEDREVYEACRRAGMDVQWTELPGAHDWNVWRPGLHDSLPWLARRTGLSN</sequence>
<dbReference type="SUPFAM" id="SSF53474">
    <property type="entry name" value="alpha/beta-Hydrolases"/>
    <property type="match status" value="1"/>
</dbReference>
<dbReference type="AlphaFoldDB" id="A0A563EF42"/>
<keyword evidence="1" id="KW-0812">Transmembrane</keyword>
<dbReference type="InterPro" id="IPR029058">
    <property type="entry name" value="AB_hydrolase_fold"/>
</dbReference>
<comment type="caution">
    <text evidence="2">The sequence shown here is derived from an EMBL/GenBank/DDBJ whole genome shotgun (WGS) entry which is preliminary data.</text>
</comment>
<dbReference type="PANTHER" id="PTHR48098">
    <property type="entry name" value="ENTEROCHELIN ESTERASE-RELATED"/>
    <property type="match status" value="1"/>
</dbReference>
<dbReference type="OrthoDB" id="3723842at2"/>
<dbReference type="GO" id="GO:0016747">
    <property type="term" value="F:acyltransferase activity, transferring groups other than amino-acyl groups"/>
    <property type="evidence" value="ECO:0007669"/>
    <property type="project" value="TreeGrafter"/>
</dbReference>
<feature type="transmembrane region" description="Helical" evidence="1">
    <location>
        <begin position="71"/>
        <end position="90"/>
    </location>
</feature>